<protein>
    <submittedName>
        <fullName evidence="1">Outer membrane protein HofH</fullName>
    </submittedName>
</protein>
<sequence length="226" mass="24178">MVSTKVSVFLTIVVVFFGMMVKTSADPVLITTYTNETVFKNALSSFTTHNFDSFTLNDGTLFGQPYENLDQQISGIDFDNAVVFPGGSGGTSNSAPNVVLNADLSLDSPIVFTFDTPVLAVGLFNTSLVDRERFDIFDESDNLLASIELPDLVVNFGGFISNVGIARGEVVGINPTNGSIYIDDLTVGPTANVVPEPSAKILFSIMGFLGLAGAGLRCRWKKKTVN</sequence>
<reference evidence="2" key="1">
    <citation type="journal article" date="2017" name="Environ. Microbiol. Rep.">
        <title>Genetic Diversity of Marine Anaerobic Ammonium-Oxidizing Bacteria as Revealed by Genomic and Proteomic Analyses of 'Candidatus Scalindua japonica'.</title>
        <authorList>
            <person name="Oshiki M."/>
            <person name="Mizuto K."/>
            <person name="Kimura Z."/>
            <person name="Kindaichi T."/>
            <person name="Satoh H."/>
            <person name="Okabe S."/>
        </authorList>
    </citation>
    <scope>NUCLEOTIDE SEQUENCE [LARGE SCALE GENOMIC DNA]</scope>
    <source>
        <strain evidence="2">husup-a2</strain>
    </source>
</reference>
<evidence type="ECO:0000313" key="2">
    <source>
        <dbReference type="Proteomes" id="UP000218542"/>
    </source>
</evidence>
<accession>A0A286TU13</accession>
<keyword evidence="2" id="KW-1185">Reference proteome</keyword>
<dbReference type="RefSeq" id="WP_096892511.1">
    <property type="nucleotide sequence ID" value="NZ_BAOS01000003.1"/>
</dbReference>
<name>A0A286TU13_9BACT</name>
<comment type="caution">
    <text evidence="1">The sequence shown here is derived from an EMBL/GenBank/DDBJ whole genome shotgun (WGS) entry which is preliminary data.</text>
</comment>
<dbReference type="Proteomes" id="UP000218542">
    <property type="component" value="Unassembled WGS sequence"/>
</dbReference>
<gene>
    <name evidence="1" type="ORF">SCALIN_C03_0036</name>
</gene>
<evidence type="ECO:0000313" key="1">
    <source>
        <dbReference type="EMBL" id="GAX59379.1"/>
    </source>
</evidence>
<dbReference type="EMBL" id="BAOS01000003">
    <property type="protein sequence ID" value="GAX59379.1"/>
    <property type="molecule type" value="Genomic_DNA"/>
</dbReference>
<dbReference type="OrthoDB" id="8565395at2"/>
<organism evidence="1 2">
    <name type="scientific">Candidatus Scalindua japonica</name>
    <dbReference type="NCBI Taxonomy" id="1284222"/>
    <lineage>
        <taxon>Bacteria</taxon>
        <taxon>Pseudomonadati</taxon>
        <taxon>Planctomycetota</taxon>
        <taxon>Candidatus Brocadiia</taxon>
        <taxon>Candidatus Brocadiales</taxon>
        <taxon>Candidatus Scalinduaceae</taxon>
        <taxon>Candidatus Scalindua</taxon>
    </lineage>
</organism>
<proteinExistence type="predicted"/>
<dbReference type="AlphaFoldDB" id="A0A286TU13"/>